<dbReference type="AlphaFoldDB" id="A0A3P7GXI9"/>
<organism evidence="3 4">
    <name type="scientific">Hydatigena taeniaeformis</name>
    <name type="common">Feline tapeworm</name>
    <name type="synonym">Taenia taeniaeformis</name>
    <dbReference type="NCBI Taxonomy" id="6205"/>
    <lineage>
        <taxon>Eukaryota</taxon>
        <taxon>Metazoa</taxon>
        <taxon>Spiralia</taxon>
        <taxon>Lophotrochozoa</taxon>
        <taxon>Platyhelminthes</taxon>
        <taxon>Cestoda</taxon>
        <taxon>Eucestoda</taxon>
        <taxon>Cyclophyllidea</taxon>
        <taxon>Taeniidae</taxon>
        <taxon>Hydatigera</taxon>
    </lineage>
</organism>
<name>A0A3P7GXI9_HYDTA</name>
<sequence>MEGYAAGGCLPYAKAVAARQPWLRLYLHDWVGLRPGLSRTVPHIKSYCRCSPDGLRIAWFLLTR</sequence>
<dbReference type="GO" id="GO:0006281">
    <property type="term" value="P:DNA repair"/>
    <property type="evidence" value="ECO:0007669"/>
    <property type="project" value="InterPro"/>
</dbReference>
<feature type="binding site" evidence="2">
    <location>
        <position position="45"/>
    </location>
    <ligand>
        <name>substrate</name>
    </ligand>
</feature>
<dbReference type="Pfam" id="PF06087">
    <property type="entry name" value="Tyr-DNA_phospho"/>
    <property type="match status" value="1"/>
</dbReference>
<dbReference type="GO" id="GO:0005634">
    <property type="term" value="C:nucleus"/>
    <property type="evidence" value="ECO:0007669"/>
    <property type="project" value="InterPro"/>
</dbReference>
<keyword evidence="4" id="KW-1185">Reference proteome</keyword>
<reference evidence="3 4" key="1">
    <citation type="submission" date="2018-11" db="EMBL/GenBank/DDBJ databases">
        <authorList>
            <consortium name="Pathogen Informatics"/>
        </authorList>
    </citation>
    <scope>NUCLEOTIDE SEQUENCE [LARGE SCALE GENOMIC DNA]</scope>
</reference>
<protein>
    <submittedName>
        <fullName evidence="3">Uncharacterized protein</fullName>
    </submittedName>
</protein>
<evidence type="ECO:0000313" key="4">
    <source>
        <dbReference type="Proteomes" id="UP000274429"/>
    </source>
</evidence>
<feature type="active site" description="Proton donor/acceptor" evidence="1">
    <location>
        <position position="43"/>
    </location>
</feature>
<evidence type="ECO:0000313" key="3">
    <source>
        <dbReference type="EMBL" id="VDM27448.1"/>
    </source>
</evidence>
<proteinExistence type="predicted"/>
<dbReference type="InterPro" id="IPR010347">
    <property type="entry name" value="Tdp1"/>
</dbReference>
<dbReference type="GO" id="GO:0008081">
    <property type="term" value="F:phosphoric diester hydrolase activity"/>
    <property type="evidence" value="ECO:0007669"/>
    <property type="project" value="InterPro"/>
</dbReference>
<dbReference type="Proteomes" id="UP000274429">
    <property type="component" value="Unassembled WGS sequence"/>
</dbReference>
<dbReference type="OrthoDB" id="47785at2759"/>
<gene>
    <name evidence="3" type="ORF">TTAC_LOCUS5690</name>
</gene>
<dbReference type="SUPFAM" id="SSF56024">
    <property type="entry name" value="Phospholipase D/nuclease"/>
    <property type="match status" value="1"/>
</dbReference>
<evidence type="ECO:0000256" key="2">
    <source>
        <dbReference type="PIRSR" id="PIRSR610347-2"/>
    </source>
</evidence>
<dbReference type="EMBL" id="UYWX01008580">
    <property type="protein sequence ID" value="VDM27448.1"/>
    <property type="molecule type" value="Genomic_DNA"/>
</dbReference>
<evidence type="ECO:0000256" key="1">
    <source>
        <dbReference type="PIRSR" id="PIRSR610347-1"/>
    </source>
</evidence>
<dbReference type="Gene3D" id="3.30.870.10">
    <property type="entry name" value="Endonuclease Chain A"/>
    <property type="match status" value="1"/>
</dbReference>
<accession>A0A3P7GXI9</accession>